<feature type="domain" description="Protein kinase" evidence="8">
    <location>
        <begin position="33"/>
        <end position="298"/>
    </location>
</feature>
<dbReference type="Gene3D" id="3.30.200.20">
    <property type="entry name" value="Phosphorylase Kinase, domain 1"/>
    <property type="match status" value="4"/>
</dbReference>
<sequence>MDIIQGQSKTMRKVHDNNNVRIFTEDEIKRITKNYRTLIGKGGFGEVFSGDLDDDDGQVAVKRYICGDLREEFMEEVRIHAQMSHKNIVKLIGYCIGENTLMMVTEFILNGSLEDVLCNREISIPLNTRLGIAVGCAEALSYMHLSSDSLVYHGDIKPGNILLDANLTAKVSDFGISKSLSGGLTRYTSHIMGCEDYVDPLYVRDGRLTPKSDVYSFGIVLLELIARKRVKQDGVNLIISFGQACANGKGLRELFDAEITEECNMNVLEEIAKLAIKCLTLDIEERPKINDVAQHLRTLQAHREGQESAAWKSSSLRMLNALRKGYKQSTSIFSSTPTANHRRNAILEIKSEMAKQRNFRIFTKENLFEVIGRYKSSLGDKGSGIGRYNKGTLEDNMLVVVKSHLSNEDVFMIFYEASIVSHIVHEGIIKLLGYCFDADFPMLVYEYADRGSLYDILNSAQDIPLGLRLKIAVKTAEALYHLHSSPFCVRHGDVRSTNILLDINLMPKISGFTSSRRLTKGNLSFDNVDKYCDLIPKKIIRDDLSYIDPKFLQSNLLTTESDVYGFGIILLELISRKKLVYQDKKHRPVRLIPEFIKAYKTEGSGNAMFDKGITTKKDIAVLENIGRRPSSSDELPAAAADVTVCKVEGGQLMLPSTFPYFILVALEAGGLFRGLLLLLLYGLYPVLLLLGHDRATNLMVMVSFADVRKEDGSSSFRVGSAVMPKLFLEDVSAENTSIRCISLFGMVIMSFHPTYFWTMDNATRMSMVKGDRNYIDPYCRHTNCYSKSDVYSFGVVLLELITRKQPAGDCPEKYGLVSEFARAYKMNKSGKAMFDEGIATEENIPRVGTPLHQFEIEQTADNEGALVENYFCPNRPKMFSRPVEVAERLKKIRRWCNGHEGVNNFFESQYILLGENNLIQGQGMTMRTVHDNPNIRIFTEGDIERITNNYSTLIGKGGFGEIFRGVLDDEDDMVAVKRYIRGDLRDEFMEEVRIHAQVTHKNIVKVIGYCIGKKSLMMVTEFISNGNLEYALHSSGISIPLGTRLGIAIGCVESLSYMHSTHLSSGNLICHDGTLTAKVADFGLSKSLSGGITRYTENGVLPRKSDIYSFGVVLLELISRKRVKEKGGINLIAAFNQAYANGKGFRGLLDTEIANECNMKILEGIGKLAVECVAIDANKRPNANDVEKRLLMLWAAQHGKEENIIRRLYRRSPPEIISSSSSNKLGNARIFREGELKKVTENYSSQLATGSFYNIYKGTLEDNTLVAVKKYFDKYETGKEEFCSRVAMVILSPVVHKNITKLVGICLESNPPTLVYEYAARNLSDILHCKEDFPLELRLKIASKTSRALEHLHSSRIALRHGDVTPSNILLDDGFVPKVTAFTLSTRFTEDNATRMSMVKGDGNYMDPYYRHTNLLLLKSDKSISKQEILAKGMMRKGGHLIAIIRSFTEHDIERITSNYSTPNGKGGFGEVFKGFLDDYDHDAVAVKRYIRSELREEFMEEVSIHSKIDHKNVVKLVGCSTGENTLTMVTEFISNGNLEDALHKSDISISLNTRLGIAIGCAEALSYMHSMHSLVDLDSLQNDLILDSQGFFWEASLDLRILDRKVDTPLHQFEIEQTADDERWQNA</sequence>
<evidence type="ECO:0000256" key="2">
    <source>
        <dbReference type="ARBA" id="ARBA00022679"/>
    </source>
</evidence>
<feature type="transmembrane region" description="Helical" evidence="7">
    <location>
        <begin position="660"/>
        <end position="684"/>
    </location>
</feature>
<evidence type="ECO:0000256" key="3">
    <source>
        <dbReference type="ARBA" id="ARBA00022741"/>
    </source>
</evidence>
<feature type="domain" description="Protein kinase" evidence="8">
    <location>
        <begin position="948"/>
        <end position="1192"/>
    </location>
</feature>
<dbReference type="Gramene" id="OGLUM11G16460.1">
    <property type="protein sequence ID" value="OGLUM11G16460.1"/>
    <property type="gene ID" value="OGLUM11G16460"/>
</dbReference>
<dbReference type="GO" id="GO:0005524">
    <property type="term" value="F:ATP binding"/>
    <property type="evidence" value="ECO:0007669"/>
    <property type="project" value="UniProtKB-UniRule"/>
</dbReference>
<dbReference type="InterPro" id="IPR056462">
    <property type="entry name" value="HAD_RAM2/GPAT1-8"/>
</dbReference>
<dbReference type="SMART" id="SM00220">
    <property type="entry name" value="S_TKc"/>
    <property type="match status" value="2"/>
</dbReference>
<keyword evidence="5 6" id="KW-0067">ATP-binding</keyword>
<evidence type="ECO:0000256" key="7">
    <source>
        <dbReference type="SAM" id="Phobius"/>
    </source>
</evidence>
<feature type="binding site" evidence="6">
    <location>
        <position position="977"/>
    </location>
    <ligand>
        <name>ATP</name>
        <dbReference type="ChEBI" id="CHEBI:30616"/>
    </ligand>
</feature>
<dbReference type="InterPro" id="IPR000719">
    <property type="entry name" value="Prot_kinase_dom"/>
</dbReference>
<feature type="transmembrane region" description="Helical" evidence="7">
    <location>
        <begin position="740"/>
        <end position="758"/>
    </location>
</feature>
<dbReference type="FunFam" id="3.30.200.20:FF:000337">
    <property type="entry name" value="Wall-associated receptor kinase 3"/>
    <property type="match status" value="2"/>
</dbReference>
<dbReference type="FunFam" id="1.10.510.10:FF:000474">
    <property type="entry name" value="Wall-associated receptor kinase 3"/>
    <property type="match status" value="1"/>
</dbReference>
<dbReference type="PROSITE" id="PS00109">
    <property type="entry name" value="PROTEIN_KINASE_TYR"/>
    <property type="match status" value="2"/>
</dbReference>
<keyword evidence="7" id="KW-0812">Transmembrane</keyword>
<dbReference type="PROSITE" id="PS50011">
    <property type="entry name" value="PROTEIN_KINASE_DOM"/>
    <property type="match status" value="5"/>
</dbReference>
<dbReference type="HOGENOM" id="CLU_243289_0_0_1"/>
<reference evidence="9" key="2">
    <citation type="submission" date="2018-05" db="EMBL/GenBank/DDBJ databases">
        <title>OgluRS3 (Oryza glumaepatula Reference Sequence Version 3).</title>
        <authorList>
            <person name="Zhang J."/>
            <person name="Kudrna D."/>
            <person name="Lee S."/>
            <person name="Talag J."/>
            <person name="Welchert J."/>
            <person name="Wing R.A."/>
        </authorList>
    </citation>
    <scope>NUCLEOTIDE SEQUENCE [LARGE SCALE GENOMIC DNA]</scope>
</reference>
<dbReference type="GO" id="GO:0004674">
    <property type="term" value="F:protein serine/threonine kinase activity"/>
    <property type="evidence" value="ECO:0007669"/>
    <property type="project" value="UniProtKB-KW"/>
</dbReference>
<feature type="domain" description="Protein kinase" evidence="8">
    <location>
        <begin position="1458"/>
        <end position="1628"/>
    </location>
</feature>
<dbReference type="GO" id="GO:0005886">
    <property type="term" value="C:plasma membrane"/>
    <property type="evidence" value="ECO:0007669"/>
    <property type="project" value="TreeGrafter"/>
</dbReference>
<dbReference type="GO" id="GO:0007166">
    <property type="term" value="P:cell surface receptor signaling pathway"/>
    <property type="evidence" value="ECO:0007669"/>
    <property type="project" value="InterPro"/>
</dbReference>
<dbReference type="InterPro" id="IPR045274">
    <property type="entry name" value="WAK-like"/>
</dbReference>
<feature type="domain" description="Protein kinase" evidence="8">
    <location>
        <begin position="372"/>
        <end position="644"/>
    </location>
</feature>
<dbReference type="InterPro" id="IPR008271">
    <property type="entry name" value="Ser/Thr_kinase_AS"/>
</dbReference>
<reference evidence="9" key="1">
    <citation type="submission" date="2015-04" db="UniProtKB">
        <authorList>
            <consortium name="EnsemblPlants"/>
        </authorList>
    </citation>
    <scope>IDENTIFICATION</scope>
</reference>
<organism evidence="9">
    <name type="scientific">Oryza glumipatula</name>
    <dbReference type="NCBI Taxonomy" id="40148"/>
    <lineage>
        <taxon>Eukaryota</taxon>
        <taxon>Viridiplantae</taxon>
        <taxon>Streptophyta</taxon>
        <taxon>Embryophyta</taxon>
        <taxon>Tracheophyta</taxon>
        <taxon>Spermatophyta</taxon>
        <taxon>Magnoliopsida</taxon>
        <taxon>Liliopsida</taxon>
        <taxon>Poales</taxon>
        <taxon>Poaceae</taxon>
        <taxon>BOP clade</taxon>
        <taxon>Oryzoideae</taxon>
        <taxon>Oryzeae</taxon>
        <taxon>Oryzinae</taxon>
        <taxon>Oryza</taxon>
    </lineage>
</organism>
<keyword evidence="7" id="KW-0472">Membrane</keyword>
<feature type="domain" description="Protein kinase" evidence="8">
    <location>
        <begin position="1241"/>
        <end position="1477"/>
    </location>
</feature>
<evidence type="ECO:0000256" key="6">
    <source>
        <dbReference type="PROSITE-ProRule" id="PRU10141"/>
    </source>
</evidence>
<evidence type="ECO:0000256" key="5">
    <source>
        <dbReference type="ARBA" id="ARBA00022840"/>
    </source>
</evidence>
<protein>
    <recommendedName>
        <fullName evidence="8">Protein kinase domain-containing protein</fullName>
    </recommendedName>
</protein>
<proteinExistence type="predicted"/>
<keyword evidence="10" id="KW-1185">Reference proteome</keyword>
<feature type="binding site" evidence="6">
    <location>
        <position position="62"/>
    </location>
    <ligand>
        <name>ATP</name>
        <dbReference type="ChEBI" id="CHEBI:30616"/>
    </ligand>
</feature>
<evidence type="ECO:0000256" key="1">
    <source>
        <dbReference type="ARBA" id="ARBA00022527"/>
    </source>
</evidence>
<dbReference type="SUPFAM" id="SSF56112">
    <property type="entry name" value="Protein kinase-like (PK-like)"/>
    <property type="match status" value="6"/>
</dbReference>
<evidence type="ECO:0000313" key="9">
    <source>
        <dbReference type="EnsemblPlants" id="OGLUM11G16460.1"/>
    </source>
</evidence>
<keyword evidence="4" id="KW-0418">Kinase</keyword>
<dbReference type="eggNOG" id="ENOG502QTCP">
    <property type="taxonomic scope" value="Eukaryota"/>
</dbReference>
<dbReference type="InterPro" id="IPR017441">
    <property type="entry name" value="Protein_kinase_ATP_BS"/>
</dbReference>
<dbReference type="STRING" id="40148.A0A0E0BK87"/>
<evidence type="ECO:0000259" key="8">
    <source>
        <dbReference type="PROSITE" id="PS50011"/>
    </source>
</evidence>
<accession>A0A0E0BK87</accession>
<dbReference type="PROSITE" id="PS00107">
    <property type="entry name" value="PROTEIN_KINASE_ATP"/>
    <property type="match status" value="2"/>
</dbReference>
<dbReference type="Pfam" id="PF23270">
    <property type="entry name" value="HAD_RAM2_N"/>
    <property type="match status" value="1"/>
</dbReference>
<dbReference type="InterPro" id="IPR008266">
    <property type="entry name" value="Tyr_kinase_AS"/>
</dbReference>
<keyword evidence="3 6" id="KW-0547">Nucleotide-binding</keyword>
<evidence type="ECO:0000313" key="10">
    <source>
        <dbReference type="Proteomes" id="UP000026961"/>
    </source>
</evidence>
<dbReference type="InterPro" id="IPR001245">
    <property type="entry name" value="Ser-Thr/Tyr_kinase_cat_dom"/>
</dbReference>
<dbReference type="EnsemblPlants" id="OGLUM11G16460.1">
    <property type="protein sequence ID" value="OGLUM11G16460.1"/>
    <property type="gene ID" value="OGLUM11G16460"/>
</dbReference>
<dbReference type="PANTHER" id="PTHR27005">
    <property type="entry name" value="WALL-ASSOCIATED RECEPTOR KINASE-LIKE 21"/>
    <property type="match status" value="1"/>
</dbReference>
<dbReference type="InterPro" id="IPR011009">
    <property type="entry name" value="Kinase-like_dom_sf"/>
</dbReference>
<dbReference type="PROSITE" id="PS00108">
    <property type="entry name" value="PROTEIN_KINASE_ST"/>
    <property type="match status" value="1"/>
</dbReference>
<dbReference type="Proteomes" id="UP000026961">
    <property type="component" value="Chromosome 11"/>
</dbReference>
<keyword evidence="7" id="KW-1133">Transmembrane helix</keyword>
<keyword evidence="2" id="KW-0808">Transferase</keyword>
<name>A0A0E0BK87_9ORYZ</name>
<evidence type="ECO:0000256" key="4">
    <source>
        <dbReference type="ARBA" id="ARBA00022777"/>
    </source>
</evidence>
<dbReference type="Gene3D" id="1.10.510.10">
    <property type="entry name" value="Transferase(Phosphotransferase) domain 1"/>
    <property type="match status" value="6"/>
</dbReference>
<dbReference type="Pfam" id="PF07714">
    <property type="entry name" value="PK_Tyr_Ser-Thr"/>
    <property type="match status" value="5"/>
</dbReference>
<dbReference type="PANTHER" id="PTHR27005:SF87">
    <property type="entry name" value="OS11G0556600 PROTEIN"/>
    <property type="match status" value="1"/>
</dbReference>
<keyword evidence="1" id="KW-0723">Serine/threonine-protein kinase</keyword>